<evidence type="ECO:0000313" key="5">
    <source>
        <dbReference type="Proteomes" id="UP000587002"/>
    </source>
</evidence>
<evidence type="ECO:0000313" key="4">
    <source>
        <dbReference type="EMBL" id="NYI83400.1"/>
    </source>
</evidence>
<gene>
    <name evidence="4" type="ORF">HNR68_002030</name>
</gene>
<feature type="domain" description="YqeB PH" evidence="3">
    <location>
        <begin position="8"/>
        <end position="158"/>
    </location>
</feature>
<proteinExistence type="predicted"/>
<evidence type="ECO:0008006" key="6">
    <source>
        <dbReference type="Google" id="ProtNLM"/>
    </source>
</evidence>
<dbReference type="RefSeq" id="WP_179719838.1">
    <property type="nucleotide sequence ID" value="NZ_BAABFH010000001.1"/>
</dbReference>
<keyword evidence="1" id="KW-0812">Transmembrane</keyword>
<dbReference type="EMBL" id="JACCFJ010000001">
    <property type="protein sequence ID" value="NYI83400.1"/>
    <property type="molecule type" value="Genomic_DNA"/>
</dbReference>
<dbReference type="InterPro" id="IPR057798">
    <property type="entry name" value="PH_YqeB"/>
</dbReference>
<evidence type="ECO:0000259" key="2">
    <source>
        <dbReference type="Pfam" id="PF23493"/>
    </source>
</evidence>
<name>A0A853AQU6_9PSEU</name>
<dbReference type="Pfam" id="PF23494">
    <property type="entry name" value="bPH_10"/>
    <property type="match status" value="1"/>
</dbReference>
<dbReference type="InterPro" id="IPR056411">
    <property type="entry name" value="CysS_C"/>
</dbReference>
<organism evidence="4 5">
    <name type="scientific">Saccharopolyspora hordei</name>
    <dbReference type="NCBI Taxonomy" id="1838"/>
    <lineage>
        <taxon>Bacteria</taxon>
        <taxon>Bacillati</taxon>
        <taxon>Actinomycetota</taxon>
        <taxon>Actinomycetes</taxon>
        <taxon>Pseudonocardiales</taxon>
        <taxon>Pseudonocardiaceae</taxon>
        <taxon>Saccharopolyspora</taxon>
    </lineage>
</organism>
<reference evidence="4 5" key="1">
    <citation type="submission" date="2020-07" db="EMBL/GenBank/DDBJ databases">
        <title>Sequencing the genomes of 1000 actinobacteria strains.</title>
        <authorList>
            <person name="Klenk H.-P."/>
        </authorList>
    </citation>
    <scope>NUCLEOTIDE SEQUENCE [LARGE SCALE GENOMIC DNA]</scope>
    <source>
        <strain evidence="4 5">DSM 44065</strain>
    </source>
</reference>
<keyword evidence="1" id="KW-1133">Transmembrane helix</keyword>
<keyword evidence="1" id="KW-0472">Membrane</keyword>
<dbReference type="Proteomes" id="UP000587002">
    <property type="component" value="Unassembled WGS sequence"/>
</dbReference>
<feature type="transmembrane region" description="Helical" evidence="1">
    <location>
        <begin position="21"/>
        <end position="47"/>
    </location>
</feature>
<accession>A0A853AQU6</accession>
<sequence>MASEPAPTTVAEHALLRRAMWIICPVAGALVGLLLRWASGWVAGLSWAPFQGVFELAASVPDPQGTVGAVAIGALIGFGFAGLFAQERLNVTVSPQRITLRVGRSEQHLDRGDVDAVFVDGRDFVVLDASGAELARRRSDLDRAALRTAFTEHGYPWHDGDPHEYRLWDEEDSELPLRVNVLMADRERALRKRDRKEAALLRAELAEHGIVVRDAQRRQYWRSVG</sequence>
<protein>
    <recommendedName>
        <fullName evidence="6">DUF308 domain-containing protein</fullName>
    </recommendedName>
</protein>
<keyword evidence="5" id="KW-1185">Reference proteome</keyword>
<feature type="domain" description="Cysteinyl-tRNA ligase anticodon binding" evidence="2">
    <location>
        <begin position="173"/>
        <end position="222"/>
    </location>
</feature>
<dbReference type="AlphaFoldDB" id="A0A853AQU6"/>
<dbReference type="Pfam" id="PF23493">
    <property type="entry name" value="CysS_C"/>
    <property type="match status" value="1"/>
</dbReference>
<evidence type="ECO:0000256" key="1">
    <source>
        <dbReference type="SAM" id="Phobius"/>
    </source>
</evidence>
<feature type="transmembrane region" description="Helical" evidence="1">
    <location>
        <begin position="67"/>
        <end position="85"/>
    </location>
</feature>
<evidence type="ECO:0000259" key="3">
    <source>
        <dbReference type="Pfam" id="PF23494"/>
    </source>
</evidence>
<comment type="caution">
    <text evidence="4">The sequence shown here is derived from an EMBL/GenBank/DDBJ whole genome shotgun (WGS) entry which is preliminary data.</text>
</comment>